<organism evidence="7 8">
    <name type="scientific">Parendozoicomonas haliclonae</name>
    <dbReference type="NCBI Taxonomy" id="1960125"/>
    <lineage>
        <taxon>Bacteria</taxon>
        <taxon>Pseudomonadati</taxon>
        <taxon>Pseudomonadota</taxon>
        <taxon>Gammaproteobacteria</taxon>
        <taxon>Oceanospirillales</taxon>
        <taxon>Endozoicomonadaceae</taxon>
        <taxon>Parendozoicomonas</taxon>
    </lineage>
</organism>
<dbReference type="EC" id="3.5.1.2" evidence="3 6"/>
<evidence type="ECO:0000256" key="1">
    <source>
        <dbReference type="ARBA" id="ARBA00011076"/>
    </source>
</evidence>
<evidence type="ECO:0000256" key="6">
    <source>
        <dbReference type="HAMAP-Rule" id="MF_00313"/>
    </source>
</evidence>
<feature type="binding site" evidence="6">
    <location>
        <position position="189"/>
    </location>
    <ligand>
        <name>substrate</name>
    </ligand>
</feature>
<dbReference type="PANTHER" id="PTHR12544">
    <property type="entry name" value="GLUTAMINASE"/>
    <property type="match status" value="1"/>
</dbReference>
<reference evidence="7 8" key="1">
    <citation type="submission" date="2017-03" db="EMBL/GenBank/DDBJ databases">
        <authorList>
            <person name="Afonso C.L."/>
            <person name="Miller P.J."/>
            <person name="Scott M.A."/>
            <person name="Spackman E."/>
            <person name="Goraichik I."/>
            <person name="Dimitrov K.M."/>
            <person name="Suarez D.L."/>
            <person name="Swayne D.E."/>
        </authorList>
    </citation>
    <scope>NUCLEOTIDE SEQUENCE [LARGE SCALE GENOMIC DNA]</scope>
    <source>
        <strain evidence="7">SB41UT1</strain>
    </source>
</reference>
<dbReference type="GO" id="GO:0004359">
    <property type="term" value="F:glutaminase activity"/>
    <property type="evidence" value="ECO:0007669"/>
    <property type="project" value="UniProtKB-UniRule"/>
</dbReference>
<dbReference type="PANTHER" id="PTHR12544:SF29">
    <property type="entry name" value="GLUTAMINASE"/>
    <property type="match status" value="1"/>
</dbReference>
<feature type="binding site" evidence="6">
    <location>
        <position position="259"/>
    </location>
    <ligand>
        <name>substrate</name>
    </ligand>
</feature>
<evidence type="ECO:0000256" key="4">
    <source>
        <dbReference type="ARBA" id="ARBA00022801"/>
    </source>
</evidence>
<feature type="binding site" evidence="6">
    <location>
        <position position="64"/>
    </location>
    <ligand>
        <name>substrate</name>
    </ligand>
</feature>
<gene>
    <name evidence="7" type="primary">glsA2</name>
    <name evidence="6" type="synonym">glsA</name>
    <name evidence="7" type="ORF">EHSB41UT_03644</name>
</gene>
<dbReference type="SUPFAM" id="SSF56601">
    <property type="entry name" value="beta-lactamase/transpeptidase-like"/>
    <property type="match status" value="1"/>
</dbReference>
<dbReference type="AlphaFoldDB" id="A0A1X7ANH9"/>
<evidence type="ECO:0000256" key="2">
    <source>
        <dbReference type="ARBA" id="ARBA00011881"/>
    </source>
</evidence>
<dbReference type="GO" id="GO:0006537">
    <property type="term" value="P:glutamate biosynthetic process"/>
    <property type="evidence" value="ECO:0007669"/>
    <property type="project" value="TreeGrafter"/>
</dbReference>
<keyword evidence="8" id="KW-1185">Reference proteome</keyword>
<dbReference type="GO" id="GO:0006543">
    <property type="term" value="P:L-glutamine catabolic process"/>
    <property type="evidence" value="ECO:0007669"/>
    <property type="project" value="TreeGrafter"/>
</dbReference>
<feature type="binding site" evidence="6">
    <location>
        <position position="114"/>
    </location>
    <ligand>
        <name>substrate</name>
    </ligand>
</feature>
<sequence length="305" mass="33213">MTDFASILGSLPAAIAPYQGKGKQADYIPALAEIPSDKFGMAISTVDGRDYVIGDAEEGFSIQSISKLFTLSLAMHYAGERVFKRVGVEPSGNPFNSLSQLESENGIPRNPFINAGALVIADVLLGHLGSPKQDFLDYMRALSGNLDLQYDEQVFRSEYDTGHRNAALAHYLYSFGNIKHPIAQVLDFYFYQCSLNMSCLDLARASRFLAMEGQHPFRDERVVSPLQARRINTLMMTCGTYDEAGEFAFHVGLPCKSGVGGGIVATVPGKMSICVWSPELGKKGNSLPGMQALKTFVEKTGLAVF</sequence>
<dbReference type="InterPro" id="IPR012338">
    <property type="entry name" value="Beta-lactam/transpept-like"/>
</dbReference>
<dbReference type="Proteomes" id="UP000196573">
    <property type="component" value="Unassembled WGS sequence"/>
</dbReference>
<protein>
    <recommendedName>
        <fullName evidence="3 6">Glutaminase</fullName>
        <ecNumber evidence="3 6">3.5.1.2</ecNumber>
    </recommendedName>
</protein>
<dbReference type="HAMAP" id="MF_00313">
    <property type="entry name" value="Glutaminase"/>
    <property type="match status" value="1"/>
</dbReference>
<evidence type="ECO:0000256" key="5">
    <source>
        <dbReference type="ARBA" id="ARBA00049534"/>
    </source>
</evidence>
<dbReference type="OrthoDB" id="9788822at2"/>
<comment type="subunit">
    <text evidence="2 6">Homotetramer.</text>
</comment>
<dbReference type="InterPro" id="IPR015868">
    <property type="entry name" value="Glutaminase"/>
</dbReference>
<dbReference type="Gene3D" id="3.40.710.10">
    <property type="entry name" value="DD-peptidase/beta-lactamase superfamily"/>
    <property type="match status" value="1"/>
</dbReference>
<keyword evidence="4 6" id="KW-0378">Hydrolase</keyword>
<comment type="catalytic activity">
    <reaction evidence="5 6">
        <text>L-glutamine + H2O = L-glutamate + NH4(+)</text>
        <dbReference type="Rhea" id="RHEA:15889"/>
        <dbReference type="ChEBI" id="CHEBI:15377"/>
        <dbReference type="ChEBI" id="CHEBI:28938"/>
        <dbReference type="ChEBI" id="CHEBI:29985"/>
        <dbReference type="ChEBI" id="CHEBI:58359"/>
        <dbReference type="EC" id="3.5.1.2"/>
    </reaction>
</comment>
<accession>A0A1X7ANH9</accession>
<dbReference type="NCBIfam" id="NF002133">
    <property type="entry name" value="PRK00971.1-2"/>
    <property type="match status" value="1"/>
</dbReference>
<dbReference type="EMBL" id="FWPT01000009">
    <property type="protein sequence ID" value="SMA49854.1"/>
    <property type="molecule type" value="Genomic_DNA"/>
</dbReference>
<keyword evidence="6" id="KW-0007">Acetylation</keyword>
<evidence type="ECO:0000313" key="7">
    <source>
        <dbReference type="EMBL" id="SMA49854.1"/>
    </source>
</evidence>
<feature type="binding site" evidence="6">
    <location>
        <position position="241"/>
    </location>
    <ligand>
        <name>substrate</name>
    </ligand>
</feature>
<comment type="similarity">
    <text evidence="1 6">Belongs to the glutaminase family.</text>
</comment>
<dbReference type="Pfam" id="PF04960">
    <property type="entry name" value="Glutaminase"/>
    <property type="match status" value="1"/>
</dbReference>
<proteinExistence type="inferred from homology"/>
<name>A0A1X7ANH9_9GAMM</name>
<dbReference type="NCBIfam" id="NF002132">
    <property type="entry name" value="PRK00971.1-1"/>
    <property type="match status" value="1"/>
</dbReference>
<dbReference type="FunFam" id="3.40.710.10:FF:000005">
    <property type="entry name" value="Glutaminase"/>
    <property type="match status" value="1"/>
</dbReference>
<feature type="binding site" evidence="6">
    <location>
        <position position="165"/>
    </location>
    <ligand>
        <name>substrate</name>
    </ligand>
</feature>
<feature type="binding site" evidence="6">
    <location>
        <position position="158"/>
    </location>
    <ligand>
        <name>substrate</name>
    </ligand>
</feature>
<dbReference type="NCBIfam" id="TIGR03814">
    <property type="entry name" value="Gln_ase"/>
    <property type="match status" value="1"/>
</dbReference>
<dbReference type="RefSeq" id="WP_087112304.1">
    <property type="nucleotide sequence ID" value="NZ_CBCSCN010000011.1"/>
</dbReference>
<evidence type="ECO:0000313" key="8">
    <source>
        <dbReference type="Proteomes" id="UP000196573"/>
    </source>
</evidence>
<evidence type="ECO:0000256" key="3">
    <source>
        <dbReference type="ARBA" id="ARBA00012918"/>
    </source>
</evidence>